<dbReference type="GO" id="GO:0015969">
    <property type="term" value="P:guanosine tetraphosphate metabolic process"/>
    <property type="evidence" value="ECO:0007669"/>
    <property type="project" value="InterPro"/>
</dbReference>
<dbReference type="CDD" id="cd05399">
    <property type="entry name" value="NT_Rel-Spo_like"/>
    <property type="match status" value="1"/>
</dbReference>
<dbReference type="InterPro" id="IPR043519">
    <property type="entry name" value="NT_sf"/>
</dbReference>
<gene>
    <name evidence="2" type="ORF">C5689_11890</name>
</gene>
<dbReference type="PANTHER" id="PTHR41773:SF1">
    <property type="entry name" value="RELA_SPOT DOMAIN-CONTAINING PROTEIN"/>
    <property type="match status" value="1"/>
</dbReference>
<accession>A0A2U1SQ02</accession>
<dbReference type="SUPFAM" id="SSF81301">
    <property type="entry name" value="Nucleotidyltransferase"/>
    <property type="match status" value="1"/>
</dbReference>
<keyword evidence="3" id="KW-1185">Reference proteome</keyword>
<dbReference type="Pfam" id="PF04607">
    <property type="entry name" value="RelA_SpoT"/>
    <property type="match status" value="1"/>
</dbReference>
<dbReference type="SMART" id="SM00954">
    <property type="entry name" value="RelA_SpoT"/>
    <property type="match status" value="1"/>
</dbReference>
<dbReference type="PANTHER" id="PTHR41773">
    <property type="entry name" value="GTP PYROPHOSPHATASE-RELATED"/>
    <property type="match status" value="1"/>
</dbReference>
<evidence type="ECO:0000259" key="1">
    <source>
        <dbReference type="SMART" id="SM00954"/>
    </source>
</evidence>
<evidence type="ECO:0000313" key="3">
    <source>
        <dbReference type="Proteomes" id="UP000245137"/>
    </source>
</evidence>
<comment type="caution">
    <text evidence="2">The sequence shown here is derived from an EMBL/GenBank/DDBJ whole genome shotgun (WGS) entry which is preliminary data.</text>
</comment>
<dbReference type="InterPro" id="IPR007685">
    <property type="entry name" value="RelA_SpoT"/>
</dbReference>
<protein>
    <recommendedName>
        <fullName evidence="1">RelA/SpoT domain-containing protein</fullName>
    </recommendedName>
</protein>
<dbReference type="Gene3D" id="1.10.287.860">
    <property type="entry name" value="Nucleotidyltransferase"/>
    <property type="match status" value="1"/>
</dbReference>
<proteinExistence type="predicted"/>
<dbReference type="OrthoDB" id="9801824at2"/>
<organism evidence="2 3">
    <name type="scientific">Methylosinus sporium</name>
    <dbReference type="NCBI Taxonomy" id="428"/>
    <lineage>
        <taxon>Bacteria</taxon>
        <taxon>Pseudomonadati</taxon>
        <taxon>Pseudomonadota</taxon>
        <taxon>Alphaproteobacteria</taxon>
        <taxon>Hyphomicrobiales</taxon>
        <taxon>Methylocystaceae</taxon>
        <taxon>Methylosinus</taxon>
    </lineage>
</organism>
<sequence>MCTVVARIIQECIKNRGVKVHSIQSRAKDAESFGRRAAIPLEIDPNLPKYKNPLKDITDLAVVRVITHFPGTLADVDSILNEEFDILEKSNKGLALIEEDRFGYQSIHYLLQIKGDRTRLSEYHRFSGAIVEVQLRTILQHAWAEIEHDIQYKSSKTIPTEIRRRFMALAGMLEIADREFQAIQNADQELESHAKSMVQHGNLTGIKITPNSLKFFLDKRLGADGRISSWSYDWTTRLLKDLGFHDLQQVEAAIAPYDDDRLSFLAEGGRQGQTKRFELMLLAALGDGFFDRHPWKYGLFVERWRGFLENSKRKELLRRATWWMAPTNSDTFWIITPHP</sequence>
<reference evidence="2 3" key="1">
    <citation type="journal article" date="2018" name="Appl. Microbiol. Biotechnol.">
        <title>Co-cultivation of the strictly anaerobic methanogen Methanosarcina barkeri with aerobic methanotrophs in an oxygen-limited membrane bioreactor.</title>
        <authorList>
            <person name="In 't Zandt M.H."/>
            <person name="van den Bosch T.J.M."/>
            <person name="Rijkers R."/>
            <person name="van Kessel M.A.H.J."/>
            <person name="Jetten M.S.M."/>
            <person name="Welte C.U."/>
        </authorList>
    </citation>
    <scope>NUCLEOTIDE SEQUENCE [LARGE SCALE GENOMIC DNA]</scope>
    <source>
        <strain evidence="2 3">DSM 17706</strain>
    </source>
</reference>
<dbReference type="RefSeq" id="WP_108917485.1">
    <property type="nucleotide sequence ID" value="NZ_BGJY01000009.1"/>
</dbReference>
<dbReference type="EMBL" id="PUIV01000017">
    <property type="protein sequence ID" value="PWB93691.1"/>
    <property type="molecule type" value="Genomic_DNA"/>
</dbReference>
<dbReference type="AlphaFoldDB" id="A0A2U1SQ02"/>
<evidence type="ECO:0000313" key="2">
    <source>
        <dbReference type="EMBL" id="PWB93691.1"/>
    </source>
</evidence>
<name>A0A2U1SQ02_METSR</name>
<dbReference type="Gene3D" id="3.30.460.10">
    <property type="entry name" value="Beta Polymerase, domain 2"/>
    <property type="match status" value="1"/>
</dbReference>
<dbReference type="Proteomes" id="UP000245137">
    <property type="component" value="Unassembled WGS sequence"/>
</dbReference>
<feature type="domain" description="RelA/SpoT" evidence="1">
    <location>
        <begin position="25"/>
        <end position="158"/>
    </location>
</feature>